<dbReference type="Proteomes" id="UP000622604">
    <property type="component" value="Unassembled WGS sequence"/>
</dbReference>
<dbReference type="SUPFAM" id="SSF52540">
    <property type="entry name" value="P-loop containing nucleoside triphosphate hydrolases"/>
    <property type="match status" value="1"/>
</dbReference>
<dbReference type="PANTHER" id="PTHR32182:SF22">
    <property type="entry name" value="ATP-DEPENDENT ENDONUCLEASE, OLD FAMILY-RELATED"/>
    <property type="match status" value="1"/>
</dbReference>
<name>A0A8H9IJC4_9ALTE</name>
<dbReference type="EMBL" id="BMZC01000012">
    <property type="protein sequence ID" value="GGZ75594.1"/>
    <property type="molecule type" value="Genomic_DNA"/>
</dbReference>
<comment type="caution">
    <text evidence="1">The sequence shown here is derived from an EMBL/GenBank/DDBJ whole genome shotgun (WGS) entry which is preliminary data.</text>
</comment>
<gene>
    <name evidence="1" type="ORF">GCM10011274_37400</name>
</gene>
<reference evidence="1" key="1">
    <citation type="journal article" date="2014" name="Int. J. Syst. Evol. Microbiol.">
        <title>Complete genome sequence of Corynebacterium casei LMG S-19264T (=DSM 44701T), isolated from a smear-ripened cheese.</title>
        <authorList>
            <consortium name="US DOE Joint Genome Institute (JGI-PGF)"/>
            <person name="Walter F."/>
            <person name="Albersmeier A."/>
            <person name="Kalinowski J."/>
            <person name="Ruckert C."/>
        </authorList>
    </citation>
    <scope>NUCLEOTIDE SEQUENCE</scope>
    <source>
        <strain evidence="1">KCTC 32337</strain>
    </source>
</reference>
<evidence type="ECO:0008006" key="3">
    <source>
        <dbReference type="Google" id="ProtNLM"/>
    </source>
</evidence>
<dbReference type="Gene3D" id="3.40.50.300">
    <property type="entry name" value="P-loop containing nucleotide triphosphate hydrolases"/>
    <property type="match status" value="1"/>
</dbReference>
<organism evidence="1 2">
    <name type="scientific">Paraglaciecola chathamensis</name>
    <dbReference type="NCBI Taxonomy" id="368405"/>
    <lineage>
        <taxon>Bacteria</taxon>
        <taxon>Pseudomonadati</taxon>
        <taxon>Pseudomonadota</taxon>
        <taxon>Gammaproteobacteria</taxon>
        <taxon>Alteromonadales</taxon>
        <taxon>Alteromonadaceae</taxon>
        <taxon>Paraglaciecola</taxon>
    </lineage>
</organism>
<protein>
    <recommendedName>
        <fullName evidence="3">ATPase AAA-type core domain-containing protein</fullName>
    </recommendedName>
</protein>
<reference evidence="1" key="2">
    <citation type="submission" date="2020-09" db="EMBL/GenBank/DDBJ databases">
        <authorList>
            <person name="Sun Q."/>
            <person name="Kim S."/>
        </authorList>
    </citation>
    <scope>NUCLEOTIDE SEQUENCE</scope>
    <source>
        <strain evidence="1">KCTC 32337</strain>
    </source>
</reference>
<dbReference type="PANTHER" id="PTHR32182">
    <property type="entry name" value="DNA REPLICATION AND REPAIR PROTEIN RECF"/>
    <property type="match status" value="1"/>
</dbReference>
<sequence>MELTLAPNPLHDQAQTLHINKVATLIGENGSGKSSILQSVFEQRIARRDHQDLNVVCFSSGQNESYSDKFSDYLRRERQAGRGLSLECLYFDKSWSKLMIFLATATKRNGKVRSFLNERGYVTEAEQTRDDITTVLKCAFKIDTNYVNRVKDALKREESGDVDTLRNTPYFRSLDSFVSNFHPNDYDFEQPIRKSIIEIPANRLIDVSFDYPRQPQAGEEDANDVEENTQAQYISFDPEVNFFTQAADNDYFIDKQGCKLVLKGGIELDQLSDGEYQLLFLYALIDLFDAPDTLFLFDEADSHLHYKNVEKLWTLLHNIEGYAITTTHLLDSISAKENRIEHLKVVEHGRINEDNKIKQLISRLSVLSRAKSVEFEVCGKLPSIAILDDENDWAIFVKLAERKGHDVARIASISPLKKSSSYTCDEDKLGEVKVNWVKALGSSESQIFTRKIFLICDRDEANPNWKPNGVQLGGRTYGELVSSIKWAEGYRVDTFLLAWRRREVKHYLLSFTALSHHNQINTVNNDRLAAGFHLRPNDSGDNDGIRKLSSDIGKAATHNLINNFTGAEQEKGLCMEKLQAYIDLIPPDEISEDITNMYNFIIGKL</sequence>
<accession>A0A8H9IJC4</accession>
<proteinExistence type="predicted"/>
<dbReference type="CDD" id="cd00267">
    <property type="entry name" value="ABC_ATPase"/>
    <property type="match status" value="1"/>
</dbReference>
<dbReference type="AlphaFoldDB" id="A0A8H9IJC4"/>
<dbReference type="GO" id="GO:0006302">
    <property type="term" value="P:double-strand break repair"/>
    <property type="evidence" value="ECO:0007669"/>
    <property type="project" value="TreeGrafter"/>
</dbReference>
<evidence type="ECO:0000313" key="1">
    <source>
        <dbReference type="EMBL" id="GGZ75594.1"/>
    </source>
</evidence>
<evidence type="ECO:0000313" key="2">
    <source>
        <dbReference type="Proteomes" id="UP000622604"/>
    </source>
</evidence>
<dbReference type="GO" id="GO:0000731">
    <property type="term" value="P:DNA synthesis involved in DNA repair"/>
    <property type="evidence" value="ECO:0007669"/>
    <property type="project" value="TreeGrafter"/>
</dbReference>
<dbReference type="RefSeq" id="WP_191866905.1">
    <property type="nucleotide sequence ID" value="NZ_BMZC01000012.1"/>
</dbReference>
<dbReference type="InterPro" id="IPR027417">
    <property type="entry name" value="P-loop_NTPase"/>
</dbReference>